<protein>
    <submittedName>
        <fullName evidence="2">Uncharacterized protein</fullName>
    </submittedName>
</protein>
<accession>A0A4Y2DTD7</accession>
<name>A0A4Y2DTD7_ARAVE</name>
<reference evidence="2 3" key="1">
    <citation type="journal article" date="2019" name="Sci. Rep.">
        <title>Orb-weaving spider Araneus ventricosus genome elucidates the spidroin gene catalogue.</title>
        <authorList>
            <person name="Kono N."/>
            <person name="Nakamura H."/>
            <person name="Ohtoshi R."/>
            <person name="Moran D.A.P."/>
            <person name="Shinohara A."/>
            <person name="Yoshida Y."/>
            <person name="Fujiwara M."/>
            <person name="Mori M."/>
            <person name="Tomita M."/>
            <person name="Arakawa K."/>
        </authorList>
    </citation>
    <scope>NUCLEOTIDE SEQUENCE [LARGE SCALE GENOMIC DNA]</scope>
</reference>
<evidence type="ECO:0000256" key="1">
    <source>
        <dbReference type="SAM" id="Phobius"/>
    </source>
</evidence>
<keyword evidence="1" id="KW-0812">Transmembrane</keyword>
<dbReference type="OrthoDB" id="427924at2759"/>
<organism evidence="2 3">
    <name type="scientific">Araneus ventricosus</name>
    <name type="common">Orbweaver spider</name>
    <name type="synonym">Epeira ventricosa</name>
    <dbReference type="NCBI Taxonomy" id="182803"/>
    <lineage>
        <taxon>Eukaryota</taxon>
        <taxon>Metazoa</taxon>
        <taxon>Ecdysozoa</taxon>
        <taxon>Arthropoda</taxon>
        <taxon>Chelicerata</taxon>
        <taxon>Arachnida</taxon>
        <taxon>Araneae</taxon>
        <taxon>Araneomorphae</taxon>
        <taxon>Entelegynae</taxon>
        <taxon>Araneoidea</taxon>
        <taxon>Araneidae</taxon>
        <taxon>Araneus</taxon>
    </lineage>
</organism>
<keyword evidence="1" id="KW-0472">Membrane</keyword>
<evidence type="ECO:0000313" key="2">
    <source>
        <dbReference type="EMBL" id="GBM20112.1"/>
    </source>
</evidence>
<dbReference type="EMBL" id="BGPR01000436">
    <property type="protein sequence ID" value="GBM20112.1"/>
    <property type="molecule type" value="Genomic_DNA"/>
</dbReference>
<evidence type="ECO:0000313" key="3">
    <source>
        <dbReference type="Proteomes" id="UP000499080"/>
    </source>
</evidence>
<gene>
    <name evidence="2" type="ORF">AVEN_268427_1</name>
</gene>
<proteinExistence type="predicted"/>
<feature type="transmembrane region" description="Helical" evidence="1">
    <location>
        <begin position="6"/>
        <end position="29"/>
    </location>
</feature>
<dbReference type="Proteomes" id="UP000499080">
    <property type="component" value="Unassembled WGS sequence"/>
</dbReference>
<keyword evidence="3" id="KW-1185">Reference proteome</keyword>
<keyword evidence="1" id="KW-1133">Transmembrane helix</keyword>
<comment type="caution">
    <text evidence="2">The sequence shown here is derived from an EMBL/GenBank/DDBJ whole genome shotgun (WGS) entry which is preliminary data.</text>
</comment>
<sequence length="164" mass="18429">MLKLPLSSGTTVVTLNSVFLYLTLLQYVINRFVTKVEAKNSPKQGLPVLSATRLLHYAIFLSGFDYDIKYRETKKHGNADALSRMPLKVTFDVVADIADIFEIGQIETMAVTARDLARITKTDLELKPLYEKLLNGVSITGLGFPGKDGDYNLQKGVIFYWHRV</sequence>
<dbReference type="AlphaFoldDB" id="A0A4Y2DTD7"/>